<protein>
    <submittedName>
        <fullName evidence="1">Uncharacterized protein</fullName>
    </submittedName>
</protein>
<organism evidence="1 2">
    <name type="scientific">Limosa lapponica baueri</name>
    <dbReference type="NCBI Taxonomy" id="1758121"/>
    <lineage>
        <taxon>Eukaryota</taxon>
        <taxon>Metazoa</taxon>
        <taxon>Chordata</taxon>
        <taxon>Craniata</taxon>
        <taxon>Vertebrata</taxon>
        <taxon>Euteleostomi</taxon>
        <taxon>Archelosauria</taxon>
        <taxon>Archosauria</taxon>
        <taxon>Dinosauria</taxon>
        <taxon>Saurischia</taxon>
        <taxon>Theropoda</taxon>
        <taxon>Coelurosauria</taxon>
        <taxon>Aves</taxon>
        <taxon>Neognathae</taxon>
        <taxon>Neoaves</taxon>
        <taxon>Charadriiformes</taxon>
        <taxon>Scolopacidae</taxon>
        <taxon>Limosa</taxon>
    </lineage>
</organism>
<evidence type="ECO:0000313" key="1">
    <source>
        <dbReference type="EMBL" id="PKU46238.1"/>
    </source>
</evidence>
<keyword evidence="2" id="KW-1185">Reference proteome</keyword>
<gene>
    <name evidence="1" type="ORF">llap_3462</name>
</gene>
<reference evidence="2" key="1">
    <citation type="submission" date="2017-11" db="EMBL/GenBank/DDBJ databases">
        <authorList>
            <person name="Lima N.C."/>
            <person name="Parody-Merino A.M."/>
            <person name="Battley P.F."/>
            <person name="Fidler A.E."/>
            <person name="Prosdocimi F."/>
        </authorList>
    </citation>
    <scope>NUCLEOTIDE SEQUENCE [LARGE SCALE GENOMIC DNA]</scope>
</reference>
<reference evidence="2" key="2">
    <citation type="submission" date="2017-12" db="EMBL/GenBank/DDBJ databases">
        <title>Genome sequence of the Bar-tailed Godwit (Limosa lapponica baueri).</title>
        <authorList>
            <person name="Lima N.C.B."/>
            <person name="Parody-Merino A.M."/>
            <person name="Battley P.F."/>
            <person name="Fidler A.E."/>
            <person name="Prosdocimi F."/>
        </authorList>
    </citation>
    <scope>NUCLEOTIDE SEQUENCE [LARGE SCALE GENOMIC DNA]</scope>
</reference>
<dbReference type="AlphaFoldDB" id="A0A2I0UJQ9"/>
<proteinExistence type="predicted"/>
<dbReference type="EMBL" id="KZ505721">
    <property type="protein sequence ID" value="PKU46238.1"/>
    <property type="molecule type" value="Genomic_DNA"/>
</dbReference>
<evidence type="ECO:0000313" key="2">
    <source>
        <dbReference type="Proteomes" id="UP000233556"/>
    </source>
</evidence>
<name>A0A2I0UJQ9_LIMLA</name>
<accession>A0A2I0UJQ9</accession>
<dbReference type="Proteomes" id="UP000233556">
    <property type="component" value="Unassembled WGS sequence"/>
</dbReference>
<sequence length="202" mass="22637">MESGLPAVSRRADVTKGHLSLALMVQLDPECPALLLDKDRGYKKLLSSPAFGPPRDLSHHTLTRMSSSSNYEVTGSCEDESKLWFHLPLLNLEFLMTYAVFANAKAATKEFGNFFSVLCSFNTDPVWKLNSSENKFPEQMETYLSTISQSFEVLPLGFPGWLVILMIYAAFEVPDLKLTKVAWLTERHAVTVFLNVLARGDL</sequence>